<dbReference type="AlphaFoldDB" id="A0A9Q1C9Y5"/>
<keyword evidence="2" id="KW-1185">Reference proteome</keyword>
<accession>A0A9Q1C9Y5</accession>
<gene>
    <name evidence="1" type="ORF">HOLleu_15249</name>
</gene>
<proteinExistence type="predicted"/>
<sequence>MVLVSAKACECGAFCLLSADGCCTLRECEARGMTKRSACECGEFCFLSAGGCCTLEECEEWDKPEY</sequence>
<organism evidence="1 2">
    <name type="scientific">Holothuria leucospilota</name>
    <name type="common">Black long sea cucumber</name>
    <name type="synonym">Mertensiothuria leucospilota</name>
    <dbReference type="NCBI Taxonomy" id="206669"/>
    <lineage>
        <taxon>Eukaryota</taxon>
        <taxon>Metazoa</taxon>
        <taxon>Echinodermata</taxon>
        <taxon>Eleutherozoa</taxon>
        <taxon>Echinozoa</taxon>
        <taxon>Holothuroidea</taxon>
        <taxon>Aspidochirotacea</taxon>
        <taxon>Aspidochirotida</taxon>
        <taxon>Holothuriidae</taxon>
        <taxon>Holothuria</taxon>
    </lineage>
</organism>
<comment type="caution">
    <text evidence="1">The sequence shown here is derived from an EMBL/GenBank/DDBJ whole genome shotgun (WGS) entry which is preliminary data.</text>
</comment>
<evidence type="ECO:0000313" key="2">
    <source>
        <dbReference type="Proteomes" id="UP001152320"/>
    </source>
</evidence>
<protein>
    <submittedName>
        <fullName evidence="1">Uncharacterized protein</fullName>
    </submittedName>
</protein>
<name>A0A9Q1C9Y5_HOLLE</name>
<dbReference type="EMBL" id="JAIZAY010000006">
    <property type="protein sequence ID" value="KAJ8040835.1"/>
    <property type="molecule type" value="Genomic_DNA"/>
</dbReference>
<reference evidence="1" key="1">
    <citation type="submission" date="2021-10" db="EMBL/GenBank/DDBJ databases">
        <title>Tropical sea cucumber genome reveals ecological adaptation and Cuvierian tubules defense mechanism.</title>
        <authorList>
            <person name="Chen T."/>
        </authorList>
    </citation>
    <scope>NUCLEOTIDE SEQUENCE</scope>
    <source>
        <strain evidence="1">Nanhai2018</strain>
        <tissue evidence="1">Muscle</tissue>
    </source>
</reference>
<dbReference type="Proteomes" id="UP001152320">
    <property type="component" value="Chromosome 6"/>
</dbReference>
<evidence type="ECO:0000313" key="1">
    <source>
        <dbReference type="EMBL" id="KAJ8040835.1"/>
    </source>
</evidence>